<feature type="compositionally biased region" description="Acidic residues" evidence="1">
    <location>
        <begin position="556"/>
        <end position="568"/>
    </location>
</feature>
<proteinExistence type="predicted"/>
<protein>
    <recommendedName>
        <fullName evidence="4">Mucin-7</fullName>
    </recommendedName>
</protein>
<feature type="region of interest" description="Disordered" evidence="1">
    <location>
        <begin position="1"/>
        <end position="478"/>
    </location>
</feature>
<feature type="compositionally biased region" description="Polar residues" evidence="1">
    <location>
        <begin position="289"/>
        <end position="300"/>
    </location>
</feature>
<dbReference type="STRING" id="36646.A0A1V6V6E9"/>
<accession>A0A1V6V6E9</accession>
<name>A0A1V6V6E9_9EURO</name>
<feature type="compositionally biased region" description="Polar residues" evidence="1">
    <location>
        <begin position="93"/>
        <end position="102"/>
    </location>
</feature>
<gene>
    <name evidence="2" type="ORF">PENCOP_c001G05356</name>
</gene>
<sequence>MSDNNAHHPGVRSLLAKFEGQSPVASPPPRGRSPAASDSSGTGRQLSKVRASFVTVDGVVQSNPASPLRKTSGRSDSSAMFGPKINSGDAESGRQTMISPTPLSRLDHTQNSTIGRIMAEGRPEEAIDTKSARNQTAKEEPAAHTETESQLRNIPPKQTEEPISADSKSTSSDTPSQKSSSSGAIKKKPSSVGSARSAASKSVSTTAASTGAKPAAHKTASKPTAREVAKERVSSLAHKPSRVSLNPKATARPTRGSAPTQDTSKPPTAGASNKPGTKSPPKSARVPGSMQTSTQASTVKLGSAGAPSTRTTTGTSALTRKPSSLKSATGGQSRATTPSTSIRRQASRPSLPSQATHDTTTKPVNEGFLARMMRPTASSANKSHPQEKTDAKPVTKTTSVSKAPRPSTGRVPDRGVPHAKPKSTALRPQTQKSQGLNKEPVPQKDEHKPSQKKQESEKENIAKPITSSPKQPETVEATPVAVVKEPEAALQPVKEIASPAQVVEPTPEVAIASVEPIEKSIEAPEPVIKETVAESSSHLVPIEDVTEVPVKTVDSNEPEASAEAEVDAPVEALIEPIAEDVEENAAEPTTTTEETAAEPVAIPTAGDLVNVDEKPETSMSEPEVLETPESAEVQAEAEKEDDVPVKEAVVPEISAEAAEENSTEAKSTEPAPDAQPATETEAESRNVAIDIATLSLH</sequence>
<feature type="compositionally biased region" description="Basic and acidic residues" evidence="1">
    <location>
        <begin position="119"/>
        <end position="149"/>
    </location>
</feature>
<reference evidence="3" key="1">
    <citation type="journal article" date="2017" name="Nat. Microbiol.">
        <title>Global analysis of biosynthetic gene clusters reveals vast potential of secondary metabolite production in Penicillium species.</title>
        <authorList>
            <person name="Nielsen J.C."/>
            <person name="Grijseels S."/>
            <person name="Prigent S."/>
            <person name="Ji B."/>
            <person name="Dainat J."/>
            <person name="Nielsen K.F."/>
            <person name="Frisvad J.C."/>
            <person name="Workman M."/>
            <person name="Nielsen J."/>
        </authorList>
    </citation>
    <scope>NUCLEOTIDE SEQUENCE [LARGE SCALE GENOMIC DNA]</scope>
    <source>
        <strain evidence="3">IBT 31321</strain>
    </source>
</reference>
<feature type="compositionally biased region" description="Polar residues" evidence="1">
    <location>
        <begin position="426"/>
        <end position="436"/>
    </location>
</feature>
<feature type="compositionally biased region" description="Polar residues" evidence="1">
    <location>
        <begin position="257"/>
        <end position="276"/>
    </location>
</feature>
<feature type="region of interest" description="Disordered" evidence="1">
    <location>
        <begin position="532"/>
        <end position="697"/>
    </location>
</feature>
<evidence type="ECO:0000256" key="1">
    <source>
        <dbReference type="SAM" id="MobiDB-lite"/>
    </source>
</evidence>
<feature type="compositionally biased region" description="Low complexity" evidence="1">
    <location>
        <begin position="302"/>
        <end position="319"/>
    </location>
</feature>
<feature type="compositionally biased region" description="Basic and acidic residues" evidence="1">
    <location>
        <begin position="224"/>
        <end position="233"/>
    </location>
</feature>
<feature type="compositionally biased region" description="Low complexity" evidence="1">
    <location>
        <begin position="190"/>
        <end position="213"/>
    </location>
</feature>
<feature type="compositionally biased region" description="Low complexity" evidence="1">
    <location>
        <begin position="164"/>
        <end position="182"/>
    </location>
</feature>
<evidence type="ECO:0000313" key="3">
    <source>
        <dbReference type="Proteomes" id="UP000191500"/>
    </source>
</evidence>
<comment type="caution">
    <text evidence="2">The sequence shown here is derived from an EMBL/GenBank/DDBJ whole genome shotgun (WGS) entry which is preliminary data.</text>
</comment>
<feature type="compositionally biased region" description="Basic and acidic residues" evidence="1">
    <location>
        <begin position="441"/>
        <end position="461"/>
    </location>
</feature>
<organism evidence="2 3">
    <name type="scientific">Penicillium coprophilum</name>
    <dbReference type="NCBI Taxonomy" id="36646"/>
    <lineage>
        <taxon>Eukaryota</taxon>
        <taxon>Fungi</taxon>
        <taxon>Dikarya</taxon>
        <taxon>Ascomycota</taxon>
        <taxon>Pezizomycotina</taxon>
        <taxon>Eurotiomycetes</taxon>
        <taxon>Eurotiomycetidae</taxon>
        <taxon>Eurotiales</taxon>
        <taxon>Aspergillaceae</taxon>
        <taxon>Penicillium</taxon>
    </lineage>
</organism>
<feature type="compositionally biased region" description="Low complexity" evidence="1">
    <location>
        <begin position="32"/>
        <end position="41"/>
    </location>
</feature>
<dbReference type="AlphaFoldDB" id="A0A1V6V6E9"/>
<dbReference type="Proteomes" id="UP000191500">
    <property type="component" value="Unassembled WGS sequence"/>
</dbReference>
<feature type="compositionally biased region" description="Low complexity" evidence="1">
    <location>
        <begin position="586"/>
        <end position="605"/>
    </location>
</feature>
<evidence type="ECO:0000313" key="2">
    <source>
        <dbReference type="EMBL" id="OQE46158.1"/>
    </source>
</evidence>
<feature type="compositionally biased region" description="Basic and acidic residues" evidence="1">
    <location>
        <begin position="384"/>
        <end position="393"/>
    </location>
</feature>
<dbReference type="EMBL" id="MDDG01000001">
    <property type="protein sequence ID" value="OQE46158.1"/>
    <property type="molecule type" value="Genomic_DNA"/>
</dbReference>
<evidence type="ECO:0008006" key="4">
    <source>
        <dbReference type="Google" id="ProtNLM"/>
    </source>
</evidence>
<keyword evidence="3" id="KW-1185">Reference proteome</keyword>
<feature type="compositionally biased region" description="Polar residues" evidence="1">
    <location>
        <begin position="321"/>
        <end position="363"/>
    </location>
</feature>